<dbReference type="Proteomes" id="UP001596087">
    <property type="component" value="Unassembled WGS sequence"/>
</dbReference>
<reference evidence="2" key="1">
    <citation type="journal article" date="2019" name="Int. J. Syst. Evol. Microbiol.">
        <title>The Global Catalogue of Microorganisms (GCM) 10K type strain sequencing project: providing services to taxonomists for standard genome sequencing and annotation.</title>
        <authorList>
            <consortium name="The Broad Institute Genomics Platform"/>
            <consortium name="The Broad Institute Genome Sequencing Center for Infectious Disease"/>
            <person name="Wu L."/>
            <person name="Ma J."/>
        </authorList>
    </citation>
    <scope>NUCLEOTIDE SEQUENCE [LARGE SCALE GENOMIC DNA]</scope>
    <source>
        <strain evidence="2">DFY41</strain>
    </source>
</reference>
<name>A0ABW0BKS6_9ACTN</name>
<evidence type="ECO:0000313" key="1">
    <source>
        <dbReference type="EMBL" id="MFC5177638.1"/>
    </source>
</evidence>
<organism evidence="1 2">
    <name type="scientific">Nocardioides taihuensis</name>
    <dbReference type="NCBI Taxonomy" id="1835606"/>
    <lineage>
        <taxon>Bacteria</taxon>
        <taxon>Bacillati</taxon>
        <taxon>Actinomycetota</taxon>
        <taxon>Actinomycetes</taxon>
        <taxon>Propionibacteriales</taxon>
        <taxon>Nocardioidaceae</taxon>
        <taxon>Nocardioides</taxon>
    </lineage>
</organism>
<proteinExistence type="predicted"/>
<accession>A0ABW0BKS6</accession>
<sequence length="146" mass="15285">MSPSQAAACGVAAVVMAVPFGVSAPGQDVASGVRCVLTRDARLDELESVGGAAVAGLRSVRGPERVSHCTSLPDVAVTWYVQGDPAHPGRWRSAVAERVAERVADSSVGADGDYEVTTGYPVRTRTGHELPVTVWFSGHPRYQPAD</sequence>
<protein>
    <submittedName>
        <fullName evidence="1">Uncharacterized protein</fullName>
    </submittedName>
</protein>
<evidence type="ECO:0000313" key="2">
    <source>
        <dbReference type="Proteomes" id="UP001596087"/>
    </source>
</evidence>
<gene>
    <name evidence="1" type="ORF">ACFPGP_13225</name>
</gene>
<dbReference type="RefSeq" id="WP_378590824.1">
    <property type="nucleotide sequence ID" value="NZ_JBHSKD010000015.1"/>
</dbReference>
<dbReference type="EMBL" id="JBHSKD010000015">
    <property type="protein sequence ID" value="MFC5177638.1"/>
    <property type="molecule type" value="Genomic_DNA"/>
</dbReference>
<comment type="caution">
    <text evidence="1">The sequence shown here is derived from an EMBL/GenBank/DDBJ whole genome shotgun (WGS) entry which is preliminary data.</text>
</comment>
<keyword evidence="2" id="KW-1185">Reference proteome</keyword>